<dbReference type="PROSITE" id="PS51155">
    <property type="entry name" value="CHIT_BIND_RR_2"/>
    <property type="match status" value="2"/>
</dbReference>
<evidence type="ECO:0000256" key="2">
    <source>
        <dbReference type="PROSITE-ProRule" id="PRU00497"/>
    </source>
</evidence>
<evidence type="ECO:0000313" key="5">
    <source>
        <dbReference type="Proteomes" id="UP000002282"/>
    </source>
</evidence>
<dbReference type="InterPro" id="IPR031311">
    <property type="entry name" value="CHIT_BIND_RR_consensus"/>
</dbReference>
<keyword evidence="3" id="KW-0732">Signal</keyword>
<dbReference type="EMBL" id="CM000159">
    <property type="protein sequence ID" value="KRK01272.1"/>
    <property type="molecule type" value="Genomic_DNA"/>
</dbReference>
<feature type="signal peptide" evidence="3">
    <location>
        <begin position="1"/>
        <end position="16"/>
    </location>
</feature>
<proteinExistence type="predicted"/>
<dbReference type="PANTHER" id="PTHR10380:SF218">
    <property type="entry name" value="ADULT CUTICLE PROTEIN 65AA-RELATED"/>
    <property type="match status" value="1"/>
</dbReference>
<gene>
    <name evidence="4" type="primary">Dyak\GE28983</name>
    <name evidence="4" type="synonym">GE28983</name>
    <name evidence="4" type="ORF">Dyak_GE28983</name>
</gene>
<reference evidence="4 5" key="1">
    <citation type="journal article" date="2007" name="Nature">
        <title>Evolution of genes and genomes on the Drosophila phylogeny.</title>
        <authorList>
            <consortium name="Drosophila 12 Genomes Consortium"/>
            <person name="Clark A.G."/>
            <person name="Eisen M.B."/>
            <person name="Smith D.R."/>
            <person name="Bergman C.M."/>
            <person name="Oliver B."/>
            <person name="Markow T.A."/>
            <person name="Kaufman T.C."/>
            <person name="Kellis M."/>
            <person name="Gelbart W."/>
            <person name="Iyer V.N."/>
            <person name="Pollard D.A."/>
            <person name="Sackton T.B."/>
            <person name="Larracuente A.M."/>
            <person name="Singh N.D."/>
            <person name="Abad J.P."/>
            <person name="Abt D.N."/>
            <person name="Adryan B."/>
            <person name="Aguade M."/>
            <person name="Akashi H."/>
            <person name="Anderson W.W."/>
            <person name="Aquadro C.F."/>
            <person name="Ardell D.H."/>
            <person name="Arguello R."/>
            <person name="Artieri C.G."/>
            <person name="Barbash D.A."/>
            <person name="Barker D."/>
            <person name="Barsanti P."/>
            <person name="Batterham P."/>
            <person name="Batzoglou S."/>
            <person name="Begun D."/>
            <person name="Bhutkar A."/>
            <person name="Blanco E."/>
            <person name="Bosak S.A."/>
            <person name="Bradley R.K."/>
            <person name="Brand A.D."/>
            <person name="Brent M.R."/>
            <person name="Brooks A.N."/>
            <person name="Brown R.H."/>
            <person name="Butlin R.K."/>
            <person name="Caggese C."/>
            <person name="Calvi B.R."/>
            <person name="Bernardo de Carvalho A."/>
            <person name="Caspi A."/>
            <person name="Castrezana S."/>
            <person name="Celniker S.E."/>
            <person name="Chang J.L."/>
            <person name="Chapple C."/>
            <person name="Chatterji S."/>
            <person name="Chinwalla A."/>
            <person name="Civetta A."/>
            <person name="Clifton S.W."/>
            <person name="Comeron J.M."/>
            <person name="Costello J.C."/>
            <person name="Coyne J.A."/>
            <person name="Daub J."/>
            <person name="David R.G."/>
            <person name="Delcher A.L."/>
            <person name="Delehaunty K."/>
            <person name="Do C.B."/>
            <person name="Ebling H."/>
            <person name="Edwards K."/>
            <person name="Eickbush T."/>
            <person name="Evans J.D."/>
            <person name="Filipski A."/>
            <person name="Findeiss S."/>
            <person name="Freyhult E."/>
            <person name="Fulton L."/>
            <person name="Fulton R."/>
            <person name="Garcia A.C."/>
            <person name="Gardiner A."/>
            <person name="Garfield D.A."/>
            <person name="Garvin B.E."/>
            <person name="Gibson G."/>
            <person name="Gilbert D."/>
            <person name="Gnerre S."/>
            <person name="Godfrey J."/>
            <person name="Good R."/>
            <person name="Gotea V."/>
            <person name="Gravely B."/>
            <person name="Greenberg A.J."/>
            <person name="Griffiths-Jones S."/>
            <person name="Gross S."/>
            <person name="Guigo R."/>
            <person name="Gustafson E.A."/>
            <person name="Haerty W."/>
            <person name="Hahn M.W."/>
            <person name="Halligan D.L."/>
            <person name="Halpern A.L."/>
            <person name="Halter G.M."/>
            <person name="Han M.V."/>
            <person name="Heger A."/>
            <person name="Hillier L."/>
            <person name="Hinrichs A.S."/>
            <person name="Holmes I."/>
            <person name="Hoskins R.A."/>
            <person name="Hubisz M.J."/>
            <person name="Hultmark D."/>
            <person name="Huntley M.A."/>
            <person name="Jaffe D.B."/>
            <person name="Jagadeeshan S."/>
            <person name="Jeck W.R."/>
            <person name="Johnson J."/>
            <person name="Jones C.D."/>
            <person name="Jordan W.C."/>
            <person name="Karpen G.H."/>
            <person name="Kataoka E."/>
            <person name="Keightley P.D."/>
            <person name="Kheradpour P."/>
            <person name="Kirkness E.F."/>
            <person name="Koerich L.B."/>
            <person name="Kristiansen K."/>
            <person name="Kudrna D."/>
            <person name="Kulathinal R.J."/>
            <person name="Kumar S."/>
            <person name="Kwok R."/>
            <person name="Lander E."/>
            <person name="Langley C.H."/>
            <person name="Lapoint R."/>
            <person name="Lazzaro B.P."/>
            <person name="Lee S.J."/>
            <person name="Levesque L."/>
            <person name="Li R."/>
            <person name="Lin C.F."/>
            <person name="Lin M.F."/>
            <person name="Lindblad-Toh K."/>
            <person name="Llopart A."/>
            <person name="Long M."/>
            <person name="Low L."/>
            <person name="Lozovsky E."/>
            <person name="Lu J."/>
            <person name="Luo M."/>
            <person name="Machado C.A."/>
            <person name="Makalowski W."/>
            <person name="Marzo M."/>
            <person name="Matsuda M."/>
            <person name="Matzkin L."/>
            <person name="McAllister B."/>
            <person name="McBride C.S."/>
            <person name="McKernan B."/>
            <person name="McKernan K."/>
            <person name="Mendez-Lago M."/>
            <person name="Minx P."/>
            <person name="Mollenhauer M.U."/>
            <person name="Montooth K."/>
            <person name="Mount S.M."/>
            <person name="Mu X."/>
            <person name="Myers E."/>
            <person name="Negre B."/>
            <person name="Newfeld S."/>
            <person name="Nielsen R."/>
            <person name="Noor M.A."/>
            <person name="O'Grady P."/>
            <person name="Pachter L."/>
            <person name="Papaceit M."/>
            <person name="Parisi M.J."/>
            <person name="Parisi M."/>
            <person name="Parts L."/>
            <person name="Pedersen J.S."/>
            <person name="Pesole G."/>
            <person name="Phillippy A.M."/>
            <person name="Ponting C.P."/>
            <person name="Pop M."/>
            <person name="Porcelli D."/>
            <person name="Powell J.R."/>
            <person name="Prohaska S."/>
            <person name="Pruitt K."/>
            <person name="Puig M."/>
            <person name="Quesneville H."/>
            <person name="Ram K.R."/>
            <person name="Rand D."/>
            <person name="Rasmussen M.D."/>
            <person name="Reed L.K."/>
            <person name="Reenan R."/>
            <person name="Reily A."/>
            <person name="Remington K.A."/>
            <person name="Rieger T.T."/>
            <person name="Ritchie M.G."/>
            <person name="Robin C."/>
            <person name="Rogers Y.H."/>
            <person name="Rohde C."/>
            <person name="Rozas J."/>
            <person name="Rubenfield M.J."/>
            <person name="Ruiz A."/>
            <person name="Russo S."/>
            <person name="Salzberg S.L."/>
            <person name="Sanchez-Gracia A."/>
            <person name="Saranga D.J."/>
            <person name="Sato H."/>
            <person name="Schaeffer S.W."/>
            <person name="Schatz M.C."/>
            <person name="Schlenke T."/>
            <person name="Schwartz R."/>
            <person name="Segarra C."/>
            <person name="Singh R.S."/>
            <person name="Sirot L."/>
            <person name="Sirota M."/>
            <person name="Sisneros N.B."/>
            <person name="Smith C.D."/>
            <person name="Smith T.F."/>
            <person name="Spieth J."/>
            <person name="Stage D.E."/>
            <person name="Stark A."/>
            <person name="Stephan W."/>
            <person name="Strausberg R.L."/>
            <person name="Strempel S."/>
            <person name="Sturgill D."/>
            <person name="Sutton G."/>
            <person name="Sutton G.G."/>
            <person name="Tao W."/>
            <person name="Teichmann S."/>
            <person name="Tobari Y.N."/>
            <person name="Tomimura Y."/>
            <person name="Tsolas J.M."/>
            <person name="Valente V.L."/>
            <person name="Venter E."/>
            <person name="Venter J.C."/>
            <person name="Vicario S."/>
            <person name="Vieira F.G."/>
            <person name="Vilella A.J."/>
            <person name="Villasante A."/>
            <person name="Walenz B."/>
            <person name="Wang J."/>
            <person name="Wasserman M."/>
            <person name="Watts T."/>
            <person name="Wilson D."/>
            <person name="Wilson R.K."/>
            <person name="Wing R.A."/>
            <person name="Wolfner M.F."/>
            <person name="Wong A."/>
            <person name="Wong G.K."/>
            <person name="Wu C.I."/>
            <person name="Wu G."/>
            <person name="Yamamoto D."/>
            <person name="Yang H.P."/>
            <person name="Yang S.P."/>
            <person name="Yorke J.A."/>
            <person name="Yoshida K."/>
            <person name="Zdobnov E."/>
            <person name="Zhang P."/>
            <person name="Zhang Y."/>
            <person name="Zimin A.V."/>
            <person name="Baldwin J."/>
            <person name="Abdouelleil A."/>
            <person name="Abdulkadir J."/>
            <person name="Abebe A."/>
            <person name="Abera B."/>
            <person name="Abreu J."/>
            <person name="Acer S.C."/>
            <person name="Aftuck L."/>
            <person name="Alexander A."/>
            <person name="An P."/>
            <person name="Anderson E."/>
            <person name="Anderson S."/>
            <person name="Arachi H."/>
            <person name="Azer M."/>
            <person name="Bachantsang P."/>
            <person name="Barry A."/>
            <person name="Bayul T."/>
            <person name="Berlin A."/>
            <person name="Bessette D."/>
            <person name="Bloom T."/>
            <person name="Blye J."/>
            <person name="Boguslavskiy L."/>
            <person name="Bonnet C."/>
            <person name="Boukhgalter B."/>
            <person name="Bourzgui I."/>
            <person name="Brown A."/>
            <person name="Cahill P."/>
            <person name="Channer S."/>
            <person name="Cheshatsang Y."/>
            <person name="Chuda L."/>
            <person name="Citroen M."/>
            <person name="Collymore A."/>
            <person name="Cooke P."/>
            <person name="Costello M."/>
            <person name="D'Aco K."/>
            <person name="Daza R."/>
            <person name="De Haan G."/>
            <person name="DeGray S."/>
            <person name="DeMaso C."/>
            <person name="Dhargay N."/>
            <person name="Dooley K."/>
            <person name="Dooley E."/>
            <person name="Doricent M."/>
            <person name="Dorje P."/>
            <person name="Dorjee K."/>
            <person name="Dupes A."/>
            <person name="Elong R."/>
            <person name="Falk J."/>
            <person name="Farina A."/>
            <person name="Faro S."/>
            <person name="Ferguson D."/>
            <person name="Fisher S."/>
            <person name="Foley C.D."/>
            <person name="Franke A."/>
            <person name="Friedrich D."/>
            <person name="Gadbois L."/>
            <person name="Gearin G."/>
            <person name="Gearin C.R."/>
            <person name="Giannoukos G."/>
            <person name="Goode T."/>
            <person name="Graham J."/>
            <person name="Grandbois E."/>
            <person name="Grewal S."/>
            <person name="Gyaltsen K."/>
            <person name="Hafez N."/>
            <person name="Hagos B."/>
            <person name="Hall J."/>
            <person name="Henson C."/>
            <person name="Hollinger A."/>
            <person name="Honan T."/>
            <person name="Huard M.D."/>
            <person name="Hughes L."/>
            <person name="Hurhula B."/>
            <person name="Husby M.E."/>
            <person name="Kamat A."/>
            <person name="Kanga B."/>
            <person name="Kashin S."/>
            <person name="Khazanovich D."/>
            <person name="Kisner P."/>
            <person name="Lance K."/>
            <person name="Lara M."/>
            <person name="Lee W."/>
            <person name="Lennon N."/>
            <person name="Letendre F."/>
            <person name="LeVine R."/>
            <person name="Lipovsky A."/>
            <person name="Liu X."/>
            <person name="Liu J."/>
            <person name="Liu S."/>
            <person name="Lokyitsang T."/>
            <person name="Lokyitsang Y."/>
            <person name="Lubonja R."/>
            <person name="Lui A."/>
            <person name="MacDonald P."/>
            <person name="Magnisalis V."/>
            <person name="Maru K."/>
            <person name="Matthews C."/>
            <person name="McCusker W."/>
            <person name="McDonough S."/>
            <person name="Mehta T."/>
            <person name="Meldrim J."/>
            <person name="Meneus L."/>
            <person name="Mihai O."/>
            <person name="Mihalev A."/>
            <person name="Mihova T."/>
            <person name="Mittelman R."/>
            <person name="Mlenga V."/>
            <person name="Montmayeur A."/>
            <person name="Mulrain L."/>
            <person name="Navidi A."/>
            <person name="Naylor J."/>
            <person name="Negash T."/>
            <person name="Nguyen T."/>
            <person name="Nguyen N."/>
            <person name="Nicol R."/>
            <person name="Norbu C."/>
            <person name="Norbu N."/>
            <person name="Novod N."/>
            <person name="O'Neill B."/>
            <person name="Osman S."/>
            <person name="Markiewicz E."/>
            <person name="Oyono O.L."/>
            <person name="Patti C."/>
            <person name="Phunkhang P."/>
            <person name="Pierre F."/>
            <person name="Priest M."/>
            <person name="Raghuraman S."/>
            <person name="Rege F."/>
            <person name="Reyes R."/>
            <person name="Rise C."/>
            <person name="Rogov P."/>
            <person name="Ross K."/>
            <person name="Ryan E."/>
            <person name="Settipalli S."/>
            <person name="Shea T."/>
            <person name="Sherpa N."/>
            <person name="Shi L."/>
            <person name="Shih D."/>
            <person name="Sparrow T."/>
            <person name="Spaulding J."/>
            <person name="Stalker J."/>
            <person name="Stange-Thomann N."/>
            <person name="Stavropoulos S."/>
            <person name="Stone C."/>
            <person name="Strader C."/>
            <person name="Tesfaye S."/>
            <person name="Thomson T."/>
            <person name="Thoulutsang Y."/>
            <person name="Thoulutsang D."/>
            <person name="Topham K."/>
            <person name="Topping I."/>
            <person name="Tsamla T."/>
            <person name="Vassiliev H."/>
            <person name="Vo A."/>
            <person name="Wangchuk T."/>
            <person name="Wangdi T."/>
            <person name="Weiand M."/>
            <person name="Wilkinson J."/>
            <person name="Wilson A."/>
            <person name="Yadav S."/>
            <person name="Young G."/>
            <person name="Yu Q."/>
            <person name="Zembek L."/>
            <person name="Zhong D."/>
            <person name="Zimmer A."/>
            <person name="Zwirko Z."/>
            <person name="Jaffe D.B."/>
            <person name="Alvarez P."/>
            <person name="Brockman W."/>
            <person name="Butler J."/>
            <person name="Chin C."/>
            <person name="Gnerre S."/>
            <person name="Grabherr M."/>
            <person name="Kleber M."/>
            <person name="Mauceli E."/>
            <person name="MacCallum I."/>
        </authorList>
    </citation>
    <scope>NUCLEOTIDE SEQUENCE [LARGE SCALE GENOMIC DNA]</scope>
    <source>
        <strain evidence="5">Tai18E2 / Tucson 14021-0261.01</strain>
    </source>
</reference>
<dbReference type="AlphaFoldDB" id="A0A0R1DVW0"/>
<evidence type="ECO:0000256" key="1">
    <source>
        <dbReference type="ARBA" id="ARBA00022460"/>
    </source>
</evidence>
<dbReference type="GO" id="GO:0062129">
    <property type="term" value="C:chitin-based extracellular matrix"/>
    <property type="evidence" value="ECO:0007669"/>
    <property type="project" value="TreeGrafter"/>
</dbReference>
<sequence length="325" mass="33783">MKFLFVFVALFAVALAAPSDDVVLKYDSDNIGVDGYNYAYETSNGIAAQEAGQLKDIGDEHVLNVQGSYSYTAPDGQSISVTYIADENGFQPQGAHLPVAGGGNGQMGTLGLESVLIGDVVDGVGLAIIGHKGEGTLDGEGLQFRASVLQLTLLLSSNTIAGLETVGEQGEGSVNDSGLVFSASVLQNTFLADAGAIASLHVGAPRVCIVIFESSTINNVFKMKFAIVLFALFAVALAAPSDVTVLRSDSEVGPLSYKFGSELSDGTKKDEEGQLKNVGSEQEAIVVHGSYSYVADDGQTYTVTYVADENGFQPQGAHLPVAPVA</sequence>
<protein>
    <submittedName>
        <fullName evidence="4">Uncharacterized protein</fullName>
    </submittedName>
</protein>
<keyword evidence="5" id="KW-1185">Reference proteome</keyword>
<dbReference type="GO" id="GO:0008010">
    <property type="term" value="F:structural constituent of chitin-based larval cuticle"/>
    <property type="evidence" value="ECO:0007669"/>
    <property type="project" value="TreeGrafter"/>
</dbReference>
<dbReference type="InterPro" id="IPR000618">
    <property type="entry name" value="Insect_cuticle"/>
</dbReference>
<dbReference type="PRINTS" id="PR00947">
    <property type="entry name" value="CUTICLE"/>
</dbReference>
<evidence type="ECO:0000313" key="4">
    <source>
        <dbReference type="EMBL" id="KRK01272.1"/>
    </source>
</evidence>
<dbReference type="KEGG" id="dya:Dyak_GE28983"/>
<dbReference type="Proteomes" id="UP000002282">
    <property type="component" value="Chromosome 3L"/>
</dbReference>
<dbReference type="PANTHER" id="PTHR10380">
    <property type="entry name" value="CUTICLE PROTEIN"/>
    <property type="match status" value="1"/>
</dbReference>
<dbReference type="InterPro" id="IPR050468">
    <property type="entry name" value="Cuticle_Struct_Prot"/>
</dbReference>
<organism evidence="4 5">
    <name type="scientific">Drosophila yakuba</name>
    <name type="common">Fruit fly</name>
    <dbReference type="NCBI Taxonomy" id="7245"/>
    <lineage>
        <taxon>Eukaryota</taxon>
        <taxon>Metazoa</taxon>
        <taxon>Ecdysozoa</taxon>
        <taxon>Arthropoda</taxon>
        <taxon>Hexapoda</taxon>
        <taxon>Insecta</taxon>
        <taxon>Pterygota</taxon>
        <taxon>Neoptera</taxon>
        <taxon>Endopterygota</taxon>
        <taxon>Diptera</taxon>
        <taxon>Brachycera</taxon>
        <taxon>Muscomorpha</taxon>
        <taxon>Ephydroidea</taxon>
        <taxon>Drosophilidae</taxon>
        <taxon>Drosophila</taxon>
        <taxon>Sophophora</taxon>
    </lineage>
</organism>
<dbReference type="Pfam" id="PF00379">
    <property type="entry name" value="Chitin_bind_4"/>
    <property type="match status" value="2"/>
</dbReference>
<evidence type="ECO:0000256" key="3">
    <source>
        <dbReference type="SAM" id="SignalP"/>
    </source>
</evidence>
<reference evidence="4 5" key="2">
    <citation type="journal article" date="2007" name="PLoS Biol.">
        <title>Principles of genome evolution in the Drosophila melanogaster species group.</title>
        <authorList>
            <person name="Ranz J.M."/>
            <person name="Maurin D."/>
            <person name="Chan Y.S."/>
            <person name="von Grotthuss M."/>
            <person name="Hillier L.W."/>
            <person name="Roote J."/>
            <person name="Ashburner M."/>
            <person name="Bergman C.M."/>
        </authorList>
    </citation>
    <scope>NUCLEOTIDE SEQUENCE [LARGE SCALE GENOMIC DNA]</scope>
    <source>
        <strain evidence="5">Tai18E2 / Tucson 14021-0261.01</strain>
    </source>
</reference>
<dbReference type="PROSITE" id="PS00233">
    <property type="entry name" value="CHIT_BIND_RR_1"/>
    <property type="match status" value="2"/>
</dbReference>
<dbReference type="OrthoDB" id="6379191at2759"/>
<name>A0A0R1DVW0_DROYA</name>
<keyword evidence="1 2" id="KW-0193">Cuticle</keyword>
<feature type="chain" id="PRO_5006402934" evidence="3">
    <location>
        <begin position="17"/>
        <end position="325"/>
    </location>
</feature>
<accession>A0A0R1DVW0</accession>